<feature type="transmembrane region" description="Helical" evidence="5">
    <location>
        <begin position="305"/>
        <end position="328"/>
    </location>
</feature>
<dbReference type="CDD" id="cd13128">
    <property type="entry name" value="MATE_Wzx_like"/>
    <property type="match status" value="1"/>
</dbReference>
<dbReference type="InterPro" id="IPR052556">
    <property type="entry name" value="PolySynth_Transporter"/>
</dbReference>
<feature type="transmembrane region" description="Helical" evidence="5">
    <location>
        <begin position="267"/>
        <end position="285"/>
    </location>
</feature>
<evidence type="ECO:0000256" key="2">
    <source>
        <dbReference type="ARBA" id="ARBA00022692"/>
    </source>
</evidence>
<feature type="transmembrane region" description="Helical" evidence="5">
    <location>
        <begin position="225"/>
        <end position="247"/>
    </location>
</feature>
<feature type="transmembrane region" description="Helical" evidence="5">
    <location>
        <begin position="429"/>
        <end position="446"/>
    </location>
</feature>
<evidence type="ECO:0000256" key="5">
    <source>
        <dbReference type="SAM" id="Phobius"/>
    </source>
</evidence>
<feature type="transmembrane region" description="Helical" evidence="5">
    <location>
        <begin position="129"/>
        <end position="148"/>
    </location>
</feature>
<gene>
    <name evidence="6" type="ORF">SAMN05661044_04031</name>
</gene>
<accession>A0A1H7V0I4</accession>
<keyword evidence="2 5" id="KW-0812">Transmembrane</keyword>
<dbReference type="OrthoDB" id="9815702at2"/>
<evidence type="ECO:0000256" key="4">
    <source>
        <dbReference type="ARBA" id="ARBA00023136"/>
    </source>
</evidence>
<dbReference type="PANTHER" id="PTHR43424:SF1">
    <property type="entry name" value="LOCUS PUTATIVE PROTEIN 1-RELATED"/>
    <property type="match status" value="1"/>
</dbReference>
<dbReference type="STRING" id="407022.SAMN05661044_04031"/>
<keyword evidence="3 5" id="KW-1133">Transmembrane helix</keyword>
<dbReference type="Pfam" id="PF01943">
    <property type="entry name" value="Polysacc_synt"/>
    <property type="match status" value="1"/>
</dbReference>
<organism evidence="6 7">
    <name type="scientific">Olivibacter domesticus</name>
    <name type="common">Pseudosphingobacterium domesticum</name>
    <dbReference type="NCBI Taxonomy" id="407022"/>
    <lineage>
        <taxon>Bacteria</taxon>
        <taxon>Pseudomonadati</taxon>
        <taxon>Bacteroidota</taxon>
        <taxon>Sphingobacteriia</taxon>
        <taxon>Sphingobacteriales</taxon>
        <taxon>Sphingobacteriaceae</taxon>
        <taxon>Olivibacter</taxon>
    </lineage>
</organism>
<feature type="transmembrane region" description="Helical" evidence="5">
    <location>
        <begin position="369"/>
        <end position="392"/>
    </location>
</feature>
<evidence type="ECO:0000313" key="7">
    <source>
        <dbReference type="Proteomes" id="UP000199421"/>
    </source>
</evidence>
<feature type="transmembrane region" description="Helical" evidence="5">
    <location>
        <begin position="185"/>
        <end position="204"/>
    </location>
</feature>
<feature type="transmembrane region" description="Helical" evidence="5">
    <location>
        <begin position="95"/>
        <end position="117"/>
    </location>
</feature>
<dbReference type="PANTHER" id="PTHR43424">
    <property type="entry name" value="LOCUS PUTATIVE PROTEIN 1-RELATED"/>
    <property type="match status" value="1"/>
</dbReference>
<dbReference type="RefSeq" id="WP_093328012.1">
    <property type="nucleotide sequence ID" value="NZ_FOAF01000006.1"/>
</dbReference>
<proteinExistence type="predicted"/>
<name>A0A1H7V0I4_OLID1</name>
<protein>
    <submittedName>
        <fullName evidence="6">Membrane protein involved in the export of O-antigen and teichoic acid</fullName>
    </submittedName>
</protein>
<dbReference type="AlphaFoldDB" id="A0A1H7V0I4"/>
<feature type="transmembrane region" description="Helical" evidence="5">
    <location>
        <begin position="398"/>
        <end position="417"/>
    </location>
</feature>
<keyword evidence="7" id="KW-1185">Reference proteome</keyword>
<reference evidence="7" key="1">
    <citation type="submission" date="2016-10" db="EMBL/GenBank/DDBJ databases">
        <authorList>
            <person name="Varghese N."/>
            <person name="Submissions S."/>
        </authorList>
    </citation>
    <scope>NUCLEOTIDE SEQUENCE [LARGE SCALE GENOMIC DNA]</scope>
    <source>
        <strain evidence="7">DSM 18733</strain>
    </source>
</reference>
<feature type="transmembrane region" description="Helical" evidence="5">
    <location>
        <begin position="452"/>
        <end position="471"/>
    </location>
</feature>
<dbReference type="Proteomes" id="UP000199421">
    <property type="component" value="Unassembled WGS sequence"/>
</dbReference>
<evidence type="ECO:0000313" key="6">
    <source>
        <dbReference type="EMBL" id="SEM02653.1"/>
    </source>
</evidence>
<keyword evidence="4 5" id="KW-0472">Membrane</keyword>
<dbReference type="GO" id="GO:0016020">
    <property type="term" value="C:membrane"/>
    <property type="evidence" value="ECO:0007669"/>
    <property type="project" value="UniProtKB-SubCell"/>
</dbReference>
<dbReference type="InterPro" id="IPR002797">
    <property type="entry name" value="Polysacc_synth"/>
</dbReference>
<feature type="transmembrane region" description="Helical" evidence="5">
    <location>
        <begin position="23"/>
        <end position="44"/>
    </location>
</feature>
<feature type="transmembrane region" description="Helical" evidence="5">
    <location>
        <begin position="334"/>
        <end position="357"/>
    </location>
</feature>
<evidence type="ECO:0000256" key="1">
    <source>
        <dbReference type="ARBA" id="ARBA00004141"/>
    </source>
</evidence>
<dbReference type="EMBL" id="FOAF01000006">
    <property type="protein sequence ID" value="SEM02653.1"/>
    <property type="molecule type" value="Genomic_DNA"/>
</dbReference>
<feature type="transmembrane region" description="Helical" evidence="5">
    <location>
        <begin position="64"/>
        <end position="83"/>
    </location>
</feature>
<evidence type="ECO:0000256" key="3">
    <source>
        <dbReference type="ARBA" id="ARBA00022989"/>
    </source>
</evidence>
<sequence length="497" mass="55622">MPKIIPKRKESKTNGVGSIKRNAVYNILLAVSQVLLPLVTFPYISRVLLPQGVGTYTFVDSYTQYFVLIAALGIPIYGMREIAKAKKNLVDRSQVFTELLSIHLLVSVFVSLFYIVSFLTLSPLKGHSQLFWIGSSLLLSNVFMMEWFFQGMEQFPFITLRTLCIRILTVVAVFIFVKSPADTSLYYAINCASVFINAIINCLYARKFVKISFHQLSLKRHFTPLLYIFSTGLVTHVYTLLDSVVLGFLTDTTQVGFYTTAVKLSKILIMILVAFTTVLMPPLSLAYKESRYADAKTLLSKSFNYVVFMSVPLSVGIYVIAGPLILLFSGADFLPAALSLKILSPTVLIIGLSYVFGQQIINATGNEQYFLKAALIGMVISIGFNLLLIPHIKQTGAAITNLLVEFTVMLLLTRSALQKIPFHPQWSNLAKAFISCLPFFLITYWVENTLLSPLIQLIVIILFSGASYISIQHFIWKNDLLLEMLTLLKKTNKGNEG</sequence>
<comment type="subcellular location">
    <subcellularLocation>
        <location evidence="1">Membrane</location>
        <topology evidence="1">Multi-pass membrane protein</topology>
    </subcellularLocation>
</comment>
<feature type="transmembrane region" description="Helical" evidence="5">
    <location>
        <begin position="160"/>
        <end position="179"/>
    </location>
</feature>